<keyword evidence="9 11" id="KW-1133">Transmembrane helix</keyword>
<feature type="compositionally biased region" description="Basic residues" evidence="12">
    <location>
        <begin position="98"/>
        <end position="109"/>
    </location>
</feature>
<evidence type="ECO:0000256" key="9">
    <source>
        <dbReference type="ARBA" id="ARBA00022989"/>
    </source>
</evidence>
<keyword evidence="7 11" id="KW-0067">ATP-binding</keyword>
<keyword evidence="5 11" id="KW-0479">Metal-binding</keyword>
<feature type="transmembrane region" description="Helical" evidence="11">
    <location>
        <begin position="474"/>
        <end position="497"/>
    </location>
</feature>
<evidence type="ECO:0000256" key="4">
    <source>
        <dbReference type="ARBA" id="ARBA00022692"/>
    </source>
</evidence>
<evidence type="ECO:0000256" key="6">
    <source>
        <dbReference type="ARBA" id="ARBA00022741"/>
    </source>
</evidence>
<comment type="similarity">
    <text evidence="11">Belongs to the cation transport ATPase (P-type) (TC 3.A.3) family. Type IB subfamily.</text>
</comment>
<dbReference type="AlphaFoldDB" id="D2VXK5"/>
<dbReference type="InterPro" id="IPR036163">
    <property type="entry name" value="HMA_dom_sf"/>
</dbReference>
<dbReference type="PROSITE" id="PS50846">
    <property type="entry name" value="HMA_2"/>
    <property type="match status" value="1"/>
</dbReference>
<proteinExistence type="inferred from homology"/>
<sequence length="1089" mass="120015">MFKGSYYEKVLDEEESFKPTTTPSSPSEQHEDVDSTSSEENNILPPMISSPMEKKENITVDRMETKACSKACCSSSSSSKAGCSEEEEQHEHSAVNSTHKHSKRGTKSKLMYGKKKIKISQLQHLTKQHDEHHHEEETTSETTNICEKSSSSNCCSYGSCSKEKQKEPNNAIVSDCCSSGSCSKKSNVPVEKKSTCTSGCCQSVSTSTESRTELKLDNLLPNHKSLHLTVRNLHCADCANMVEGVLIKKNGILNARVNSMTDSAHVVYDELIIQETLIVKSIQDLGFPTSVSLLKNISNSDQETLTTMFEFKQELQTHKVDELVKSIEKGDGIIHTAYDTSSCLLQVAYNPDITGTRDIKKMIETIDSSHMFTIMSGSKANEITDQNNKNEIKIWRRNLIVSFILSIPVIFTAFIFPMIKPVDEFLKKEFLQGLNSYILIGFIFSTPIQFYFGRPLYMSAYRALRYAKKPNMDTLVMLSTTTAYVYSLVSTIIAMFVETYKAEAFFETSALLLTFIILGRFLEILAKGQTSSILTSILKLRCTKAFLIFRGNYERITCQTELVNNSHAVEEEEIDTDLVQRGDILKCLPGSKIPTDGVVFYGTTSIDESMISGESIPVNKDVGDFVYGSTINQFGTIYIRVTKTSSENTLSSIDKLIHESQNAKVPIQRIADNVSAVFVPVIIGISLLAFIIWISLCYAGVLETDLHPITFALQFSLAILVISCPCAISLAAPTAVMVGIAKGVEYGVLFKNGAVIEMCHKVNTVIFDKTGTLTNGKPVVTDVLLFEGDDLKQFKAIIGSAELGSEHVIGKAISTHVEKEGIAIEQPVDYQAVPGKGLKCTVYGKQVIAGNCTWMKDNSIEISETQQEQILTLENQGKTIVHVAIDGSLHGIVALSDTLKVESKRVIDELKKKNVEIWVVSGDNQVTTRYIANQLGIENVMANVLPAYKREKVLELQQGKTSNGKKRVVAMIGDGINDSPSLAQADVGFAIGCGSDIALETADIILVKSDLRDVLVALDLSRTTFRRIKLNFLWAFLYNAVGIPLSAGAFYPILGIAIPPAIAGLSEIFSSIPVILFSLLLKFYKPKIY</sequence>
<name>D2VXK5_NAEGR</name>
<dbReference type="CDD" id="cd02094">
    <property type="entry name" value="P-type_ATPase_Cu-like"/>
    <property type="match status" value="1"/>
</dbReference>
<dbReference type="GO" id="GO:0140581">
    <property type="term" value="F:P-type monovalent copper transporter activity"/>
    <property type="evidence" value="ECO:0007669"/>
    <property type="project" value="UniProtKB-EC"/>
</dbReference>
<evidence type="ECO:0000259" key="13">
    <source>
        <dbReference type="PROSITE" id="PS50846"/>
    </source>
</evidence>
<evidence type="ECO:0000256" key="5">
    <source>
        <dbReference type="ARBA" id="ARBA00022723"/>
    </source>
</evidence>
<dbReference type="SFLD" id="SFLDS00003">
    <property type="entry name" value="Haloacid_Dehalogenase"/>
    <property type="match status" value="1"/>
</dbReference>
<dbReference type="InterPro" id="IPR001757">
    <property type="entry name" value="P_typ_ATPase"/>
</dbReference>
<dbReference type="SFLD" id="SFLDF00027">
    <property type="entry name" value="p-type_atpase"/>
    <property type="match status" value="1"/>
</dbReference>
<dbReference type="PANTHER" id="PTHR46594">
    <property type="entry name" value="P-TYPE CATION-TRANSPORTING ATPASE"/>
    <property type="match status" value="1"/>
</dbReference>
<dbReference type="GO" id="GO:0016887">
    <property type="term" value="F:ATP hydrolysis activity"/>
    <property type="evidence" value="ECO:0007669"/>
    <property type="project" value="InterPro"/>
</dbReference>
<dbReference type="Gene3D" id="3.40.1110.10">
    <property type="entry name" value="Calcium-transporting ATPase, cytoplasmic domain N"/>
    <property type="match status" value="1"/>
</dbReference>
<dbReference type="KEGG" id="ngr:NAEGRDRAFT_81612"/>
<dbReference type="SUPFAM" id="SSF55008">
    <property type="entry name" value="HMA, heavy metal-associated domain"/>
    <property type="match status" value="1"/>
</dbReference>
<dbReference type="GO" id="GO:0016020">
    <property type="term" value="C:membrane"/>
    <property type="evidence" value="ECO:0007669"/>
    <property type="project" value="UniProtKB-SubCell"/>
</dbReference>
<dbReference type="InterPro" id="IPR018303">
    <property type="entry name" value="ATPase_P-typ_P_site"/>
</dbReference>
<feature type="transmembrane region" description="Helical" evidence="11">
    <location>
        <begin position="677"/>
        <end position="701"/>
    </location>
</feature>
<dbReference type="CDD" id="cd00371">
    <property type="entry name" value="HMA"/>
    <property type="match status" value="1"/>
</dbReference>
<dbReference type="InterPro" id="IPR006121">
    <property type="entry name" value="HMA_dom"/>
</dbReference>
<dbReference type="Gene3D" id="2.70.150.10">
    <property type="entry name" value="Calcium-transporting ATPase, cytoplasmic transduction domain A"/>
    <property type="match status" value="1"/>
</dbReference>
<dbReference type="SFLD" id="SFLDG00002">
    <property type="entry name" value="C1.7:_P-type_atpase_like"/>
    <property type="match status" value="1"/>
</dbReference>
<reference evidence="14 15" key="1">
    <citation type="journal article" date="2010" name="Cell">
        <title>The genome of Naegleria gruberi illuminates early eukaryotic versatility.</title>
        <authorList>
            <person name="Fritz-Laylin L.K."/>
            <person name="Prochnik S.E."/>
            <person name="Ginger M.L."/>
            <person name="Dacks J.B."/>
            <person name="Carpenter M.L."/>
            <person name="Field M.C."/>
            <person name="Kuo A."/>
            <person name="Paredez A."/>
            <person name="Chapman J."/>
            <person name="Pham J."/>
            <person name="Shu S."/>
            <person name="Neupane R."/>
            <person name="Cipriano M."/>
            <person name="Mancuso J."/>
            <person name="Tu H."/>
            <person name="Salamov A."/>
            <person name="Lindquist E."/>
            <person name="Shapiro H."/>
            <person name="Lucas S."/>
            <person name="Grigoriev I.V."/>
            <person name="Cande W.Z."/>
            <person name="Fulton C."/>
            <person name="Rokhsar D.S."/>
            <person name="Dawson S.C."/>
        </authorList>
    </citation>
    <scope>NUCLEOTIDE SEQUENCE [LARGE SCALE GENOMIC DNA]</scope>
    <source>
        <strain evidence="14 15">NEG-M</strain>
    </source>
</reference>
<dbReference type="Proteomes" id="UP000006671">
    <property type="component" value="Unassembled WGS sequence"/>
</dbReference>
<keyword evidence="6 11" id="KW-0547">Nucleotide-binding</keyword>
<dbReference type="PANTHER" id="PTHR46594:SF4">
    <property type="entry name" value="P-TYPE CATION-TRANSPORTING ATPASE"/>
    <property type="match status" value="1"/>
</dbReference>
<evidence type="ECO:0000256" key="12">
    <source>
        <dbReference type="SAM" id="MobiDB-lite"/>
    </source>
</evidence>
<dbReference type="InterPro" id="IPR027256">
    <property type="entry name" value="P-typ_ATPase_IB"/>
</dbReference>
<dbReference type="GO" id="GO:0046872">
    <property type="term" value="F:metal ion binding"/>
    <property type="evidence" value="ECO:0007669"/>
    <property type="project" value="UniProtKB-KW"/>
</dbReference>
<dbReference type="InterPro" id="IPR036412">
    <property type="entry name" value="HAD-like_sf"/>
</dbReference>
<keyword evidence="10 11" id="KW-0472">Membrane</keyword>
<dbReference type="SUPFAM" id="SSF81653">
    <property type="entry name" value="Calcium ATPase, transduction domain A"/>
    <property type="match status" value="1"/>
</dbReference>
<feature type="region of interest" description="Disordered" evidence="12">
    <location>
        <begin position="1"/>
        <end position="58"/>
    </location>
</feature>
<keyword evidence="4 11" id="KW-0812">Transmembrane</keyword>
<feature type="transmembrane region" description="Helical" evidence="11">
    <location>
        <begin position="713"/>
        <end position="741"/>
    </location>
</feature>
<dbReference type="InterPro" id="IPR023298">
    <property type="entry name" value="ATPase_P-typ_TM_dom_sf"/>
</dbReference>
<dbReference type="SUPFAM" id="SSF56784">
    <property type="entry name" value="HAD-like"/>
    <property type="match status" value="1"/>
</dbReference>
<dbReference type="EC" id="7.2.2.8" evidence="2"/>
<dbReference type="InterPro" id="IPR044492">
    <property type="entry name" value="P_typ_ATPase_HD_dom"/>
</dbReference>
<dbReference type="STRING" id="5762.D2VXK5"/>
<dbReference type="InParanoid" id="D2VXK5"/>
<dbReference type="InterPro" id="IPR008250">
    <property type="entry name" value="ATPase_P-typ_transduc_dom_A_sf"/>
</dbReference>
<dbReference type="PRINTS" id="PR00119">
    <property type="entry name" value="CATATPASE"/>
</dbReference>
<keyword evidence="15" id="KW-1185">Reference proteome</keyword>
<dbReference type="InterPro" id="IPR017969">
    <property type="entry name" value="Heavy-metal-associated_CS"/>
</dbReference>
<dbReference type="PRINTS" id="PR00120">
    <property type="entry name" value="HATPASE"/>
</dbReference>
<feature type="transmembrane region" description="Helical" evidence="11">
    <location>
        <begin position="1060"/>
        <end position="1081"/>
    </location>
</feature>
<dbReference type="Gene3D" id="3.40.50.1000">
    <property type="entry name" value="HAD superfamily/HAD-like"/>
    <property type="match status" value="1"/>
</dbReference>
<dbReference type="PROSITE" id="PS00154">
    <property type="entry name" value="ATPASE_E1_E2"/>
    <property type="match status" value="1"/>
</dbReference>
<dbReference type="FunFam" id="2.70.150.10:FF:000002">
    <property type="entry name" value="Copper-transporting ATPase 1, putative"/>
    <property type="match status" value="1"/>
</dbReference>
<evidence type="ECO:0000256" key="11">
    <source>
        <dbReference type="RuleBase" id="RU362081"/>
    </source>
</evidence>
<evidence type="ECO:0000256" key="1">
    <source>
        <dbReference type="ARBA" id="ARBA00004370"/>
    </source>
</evidence>
<dbReference type="OMA" id="DHMMESK"/>
<dbReference type="GO" id="GO:0005524">
    <property type="term" value="F:ATP binding"/>
    <property type="evidence" value="ECO:0007669"/>
    <property type="project" value="UniProtKB-UniRule"/>
</dbReference>
<keyword evidence="8" id="KW-1278">Translocase</keyword>
<keyword evidence="3" id="KW-0813">Transport</keyword>
<dbReference type="NCBIfam" id="TIGR01494">
    <property type="entry name" value="ATPase_P-type"/>
    <property type="match status" value="1"/>
</dbReference>
<dbReference type="InterPro" id="IPR023299">
    <property type="entry name" value="ATPase_P-typ_cyto_dom_N"/>
</dbReference>
<dbReference type="GeneID" id="8853895"/>
<dbReference type="NCBIfam" id="TIGR01511">
    <property type="entry name" value="ATPase-IB1_Cu"/>
    <property type="match status" value="1"/>
</dbReference>
<dbReference type="EMBL" id="GG738907">
    <property type="protein sequence ID" value="EFC38455.1"/>
    <property type="molecule type" value="Genomic_DNA"/>
</dbReference>
<dbReference type="PROSITE" id="PS01047">
    <property type="entry name" value="HMA_1"/>
    <property type="match status" value="1"/>
</dbReference>
<feature type="transmembrane region" description="Helical" evidence="11">
    <location>
        <begin position="1032"/>
        <end position="1054"/>
    </location>
</feature>
<evidence type="ECO:0000313" key="15">
    <source>
        <dbReference type="Proteomes" id="UP000006671"/>
    </source>
</evidence>
<evidence type="ECO:0000256" key="8">
    <source>
        <dbReference type="ARBA" id="ARBA00022967"/>
    </source>
</evidence>
<comment type="subcellular location">
    <subcellularLocation>
        <location evidence="1 11">Membrane</location>
    </subcellularLocation>
</comment>
<dbReference type="InterPro" id="IPR059000">
    <property type="entry name" value="ATPase_P-type_domA"/>
</dbReference>
<dbReference type="Pfam" id="PF00403">
    <property type="entry name" value="HMA"/>
    <property type="match status" value="1"/>
</dbReference>
<protein>
    <recommendedName>
        <fullName evidence="2">P-type Cu(+) transporter</fullName>
        <ecNumber evidence="2">7.2.2.8</ecNumber>
    </recommendedName>
</protein>
<accession>D2VXK5</accession>
<evidence type="ECO:0000256" key="2">
    <source>
        <dbReference type="ARBA" id="ARBA00012517"/>
    </source>
</evidence>
<dbReference type="FunFam" id="3.30.70.100:FF:000001">
    <property type="entry name" value="ATPase copper transporting beta"/>
    <property type="match status" value="1"/>
</dbReference>
<dbReference type="NCBIfam" id="TIGR01525">
    <property type="entry name" value="ATPase-IB_hvy"/>
    <property type="match status" value="1"/>
</dbReference>
<gene>
    <name evidence="14" type="ORF">NAEGRDRAFT_81612</name>
</gene>
<feature type="transmembrane region" description="Helical" evidence="11">
    <location>
        <begin position="399"/>
        <end position="419"/>
    </location>
</feature>
<feature type="transmembrane region" description="Helical" evidence="11">
    <location>
        <begin position="434"/>
        <end position="453"/>
    </location>
</feature>
<dbReference type="eggNOG" id="KOG0207">
    <property type="taxonomic scope" value="Eukaryota"/>
</dbReference>
<feature type="domain" description="HMA" evidence="13">
    <location>
        <begin position="224"/>
        <end position="290"/>
    </location>
</feature>
<dbReference type="Gene3D" id="3.30.70.100">
    <property type="match status" value="1"/>
</dbReference>
<dbReference type="InterPro" id="IPR023214">
    <property type="entry name" value="HAD_sf"/>
</dbReference>
<evidence type="ECO:0000313" key="14">
    <source>
        <dbReference type="EMBL" id="EFC38455.1"/>
    </source>
</evidence>
<feature type="region of interest" description="Disordered" evidence="12">
    <location>
        <begin position="77"/>
        <end position="109"/>
    </location>
</feature>
<dbReference type="SUPFAM" id="SSF81665">
    <property type="entry name" value="Calcium ATPase, transmembrane domain M"/>
    <property type="match status" value="1"/>
</dbReference>
<dbReference type="FunCoup" id="D2VXK5">
    <property type="interactions" value="314"/>
</dbReference>
<evidence type="ECO:0000256" key="10">
    <source>
        <dbReference type="ARBA" id="ARBA00023136"/>
    </source>
</evidence>
<dbReference type="RefSeq" id="XP_002671199.1">
    <property type="nucleotide sequence ID" value="XM_002671153.1"/>
</dbReference>
<dbReference type="OrthoDB" id="432719at2759"/>
<dbReference type="VEuPathDB" id="AmoebaDB:NAEGRDRAFT_81612"/>
<dbReference type="Pfam" id="PF00122">
    <property type="entry name" value="E1-E2_ATPase"/>
    <property type="match status" value="1"/>
</dbReference>
<dbReference type="Pfam" id="PF00702">
    <property type="entry name" value="Hydrolase"/>
    <property type="match status" value="1"/>
</dbReference>
<organism evidence="15">
    <name type="scientific">Naegleria gruberi</name>
    <name type="common">Amoeba</name>
    <dbReference type="NCBI Taxonomy" id="5762"/>
    <lineage>
        <taxon>Eukaryota</taxon>
        <taxon>Discoba</taxon>
        <taxon>Heterolobosea</taxon>
        <taxon>Tetramitia</taxon>
        <taxon>Eutetramitia</taxon>
        <taxon>Vahlkampfiidae</taxon>
        <taxon>Naegleria</taxon>
    </lineage>
</organism>
<evidence type="ECO:0000256" key="7">
    <source>
        <dbReference type="ARBA" id="ARBA00022840"/>
    </source>
</evidence>
<feature type="transmembrane region" description="Helical" evidence="11">
    <location>
        <begin position="509"/>
        <end position="526"/>
    </location>
</feature>
<evidence type="ECO:0000256" key="3">
    <source>
        <dbReference type="ARBA" id="ARBA00022448"/>
    </source>
</evidence>